<dbReference type="PANTHER" id="PTHR45661:SF3">
    <property type="entry name" value="IG-LIKE DOMAIN-CONTAINING PROTEIN"/>
    <property type="match status" value="1"/>
</dbReference>
<dbReference type="EnsemblBacteria" id="CAL42291">
    <property type="protein sequence ID" value="CAL42291"/>
    <property type="gene ID" value="FP0175"/>
</dbReference>
<dbReference type="InterPro" id="IPR032675">
    <property type="entry name" value="LRR_dom_sf"/>
</dbReference>
<sequence>MKKLLFLILIPFLGIAQDFTANRINYTITSSTAPFTVKVARNANFTGAAEIPETVAYNSENYAVTAIGESAFEHCNNLTSVTIPNSVTTIGNYTFSDCPDLTSVTIPNSVTSIGDEAFSGCTGLISVTIPNSVTSIGDEAFFNCSGLTSVTIPNSVTTIGEGSFAGCFDLISITIPNSVTTIRRGVFSACSGLISVTIPNSVTDIENSAFFSCSGLTSVTIPNSVITINRGAFAGCSGLTSVTIPNSVTTIRENAFAGCSGLTSVTIPNSVTAIGEDAFAGCRSLKTVNCHITSPLVINANVFGNITQSNCALNVPTGTQVAYQAAAVWRNFSPISGGLLSNHSFAIESALKIYPNPVSEILNIALQEGLQLQKVNFYNTLGQLIKTTNHLETNVSSFAKGNYFVEVITNQGKATKTIIIQ</sequence>
<proteinExistence type="predicted"/>
<dbReference type="Gene3D" id="3.40.50.12480">
    <property type="match status" value="2"/>
</dbReference>
<protein>
    <submittedName>
        <fullName evidence="4">Probable cell surface protein (Leucine-rich repeat protein)</fullName>
    </submittedName>
</protein>
<dbReference type="OrthoDB" id="1824882at2"/>
<dbReference type="InterPro" id="IPR026906">
    <property type="entry name" value="LRR_5"/>
</dbReference>
<feature type="domain" description="Secretion system C-terminal sorting" evidence="3">
    <location>
        <begin position="353"/>
        <end position="420"/>
    </location>
</feature>
<dbReference type="eggNOG" id="COG3209">
    <property type="taxonomic scope" value="Bacteria"/>
</dbReference>
<dbReference type="KEGG" id="fps:FP0175"/>
<dbReference type="SUPFAM" id="SSF52058">
    <property type="entry name" value="L domain-like"/>
    <property type="match status" value="1"/>
</dbReference>
<dbReference type="HOGENOM" id="CLU_028334_1_0_10"/>
<feature type="signal peptide" evidence="2">
    <location>
        <begin position="1"/>
        <end position="16"/>
    </location>
</feature>
<dbReference type="NCBIfam" id="TIGR04183">
    <property type="entry name" value="Por_Secre_tail"/>
    <property type="match status" value="1"/>
</dbReference>
<dbReference type="Proteomes" id="UP000006394">
    <property type="component" value="Chromosome"/>
</dbReference>
<dbReference type="STRING" id="402612.FP0175"/>
<evidence type="ECO:0000259" key="3">
    <source>
        <dbReference type="Pfam" id="PF18962"/>
    </source>
</evidence>
<dbReference type="PANTHER" id="PTHR45661">
    <property type="entry name" value="SURFACE ANTIGEN"/>
    <property type="match status" value="1"/>
</dbReference>
<name>A6GW18_FLAPJ</name>
<evidence type="ECO:0000256" key="2">
    <source>
        <dbReference type="SAM" id="SignalP"/>
    </source>
</evidence>
<gene>
    <name evidence="4" type="ordered locus">FP0175</name>
</gene>
<dbReference type="EMBL" id="AM398681">
    <property type="protein sequence ID" value="CAL42291.1"/>
    <property type="molecule type" value="Genomic_DNA"/>
</dbReference>
<evidence type="ECO:0000256" key="1">
    <source>
        <dbReference type="ARBA" id="ARBA00022729"/>
    </source>
</evidence>
<organism evidence="4 5">
    <name type="scientific">Flavobacterium psychrophilum (strain ATCC 49511 / DSM 21280 / CIP 103535 / JIP02/86)</name>
    <dbReference type="NCBI Taxonomy" id="402612"/>
    <lineage>
        <taxon>Bacteria</taxon>
        <taxon>Pseudomonadati</taxon>
        <taxon>Bacteroidota</taxon>
        <taxon>Flavobacteriia</taxon>
        <taxon>Flavobacteriales</taxon>
        <taxon>Flavobacteriaceae</taxon>
        <taxon>Flavobacterium</taxon>
    </lineage>
</organism>
<dbReference type="RefSeq" id="WP_011962352.1">
    <property type="nucleotide sequence ID" value="NC_009613.3"/>
</dbReference>
<dbReference type="Pfam" id="PF13306">
    <property type="entry name" value="LRR_5"/>
    <property type="match status" value="1"/>
</dbReference>
<reference evidence="4 5" key="1">
    <citation type="journal article" date="2007" name="Nat. Biotechnol.">
        <title>Complete genome sequence of the fish pathogen Flavobacterium psychrophilum.</title>
        <authorList>
            <person name="Duchaud E."/>
            <person name="Boussaha M."/>
            <person name="Loux V."/>
            <person name="Bernardet J.F."/>
            <person name="Michel C."/>
            <person name="Kerouault B."/>
            <person name="Mondot S."/>
            <person name="Nicolas P."/>
            <person name="Bossy R."/>
            <person name="Caron C."/>
            <person name="Bessieres P."/>
            <person name="Gibrat J.F."/>
            <person name="Claverol S."/>
            <person name="Dumetz F."/>
            <person name="Le Henaff M."/>
            <person name="Benmansour A."/>
        </authorList>
    </citation>
    <scope>NUCLEOTIDE SEQUENCE [LARGE SCALE GENOMIC DNA]</scope>
    <source>
        <strain evidence="5">ATCC 49511 / DSM 21280 / CIP 103535 / JIP02/86</strain>
    </source>
</reference>
<keyword evidence="1 2" id="KW-0732">Signal</keyword>
<evidence type="ECO:0000313" key="4">
    <source>
        <dbReference type="EMBL" id="CAL42291.1"/>
    </source>
</evidence>
<dbReference type="PATRIC" id="fig|402612.5.peg.183"/>
<dbReference type="Pfam" id="PF18962">
    <property type="entry name" value="Por_Secre_tail"/>
    <property type="match status" value="1"/>
</dbReference>
<dbReference type="InterPro" id="IPR053139">
    <property type="entry name" value="Surface_bspA-like"/>
</dbReference>
<dbReference type="InterPro" id="IPR026444">
    <property type="entry name" value="Secre_tail"/>
</dbReference>
<feature type="chain" id="PRO_5002698159" evidence="2">
    <location>
        <begin position="17"/>
        <end position="421"/>
    </location>
</feature>
<keyword evidence="5" id="KW-1185">Reference proteome</keyword>
<dbReference type="AlphaFoldDB" id="A6GW18"/>
<evidence type="ECO:0000313" key="5">
    <source>
        <dbReference type="Proteomes" id="UP000006394"/>
    </source>
</evidence>
<dbReference type="eggNOG" id="COG0308">
    <property type="taxonomic scope" value="Bacteria"/>
</dbReference>
<dbReference type="Gene3D" id="3.80.10.10">
    <property type="entry name" value="Ribonuclease Inhibitor"/>
    <property type="match status" value="1"/>
</dbReference>
<accession>A6GW18</accession>